<organism evidence="2 3">
    <name type="scientific">Methylocystis parvus</name>
    <dbReference type="NCBI Taxonomy" id="134"/>
    <lineage>
        <taxon>Bacteria</taxon>
        <taxon>Pseudomonadati</taxon>
        <taxon>Pseudomonadota</taxon>
        <taxon>Alphaproteobacteria</taxon>
        <taxon>Hyphomicrobiales</taxon>
        <taxon>Methylocystaceae</taxon>
        <taxon>Methylocystis</taxon>
    </lineage>
</organism>
<dbReference type="InterPro" id="IPR054636">
    <property type="entry name" value="CydP"/>
</dbReference>
<dbReference type="NCBIfam" id="NF045611">
    <property type="entry name" value="small_CydP"/>
    <property type="match status" value="1"/>
</dbReference>
<keyword evidence="1" id="KW-1133">Transmembrane helix</keyword>
<keyword evidence="1" id="KW-0812">Transmembrane</keyword>
<dbReference type="EMBL" id="CP044331">
    <property type="protein sequence ID" value="QGM97170.1"/>
    <property type="molecule type" value="Genomic_DNA"/>
</dbReference>
<gene>
    <name evidence="2" type="ORF">F7D14_06555</name>
</gene>
<dbReference type="AlphaFoldDB" id="A0A6B8M8Y1"/>
<proteinExistence type="predicted"/>
<reference evidence="2 3" key="1">
    <citation type="submission" date="2019-09" db="EMBL/GenBank/DDBJ databases">
        <title>Isolation and complete genome sequencing of Methylocystis species.</title>
        <authorList>
            <person name="Rumah B.L."/>
            <person name="Stead C.E."/>
            <person name="Stevens B.C."/>
            <person name="Minton N.P."/>
            <person name="Grosse-Honebrink A."/>
            <person name="Zhang Y."/>
        </authorList>
    </citation>
    <scope>NUCLEOTIDE SEQUENCE [LARGE SCALE GENOMIC DNA]</scope>
    <source>
        <strain evidence="2 3">BRCS2</strain>
    </source>
</reference>
<dbReference type="Proteomes" id="UP000422569">
    <property type="component" value="Chromosome"/>
</dbReference>
<protein>
    <submittedName>
        <fullName evidence="2">Phosphoglycerate mutase</fullName>
    </submittedName>
</protein>
<dbReference type="RefSeq" id="WP_016920131.1">
    <property type="nucleotide sequence ID" value="NZ_CP044331.1"/>
</dbReference>
<name>A0A6B8M8Y1_9HYPH</name>
<evidence type="ECO:0000256" key="1">
    <source>
        <dbReference type="SAM" id="Phobius"/>
    </source>
</evidence>
<accession>A0A6B8M8Y1</accession>
<keyword evidence="1" id="KW-0472">Membrane</keyword>
<evidence type="ECO:0000313" key="3">
    <source>
        <dbReference type="Proteomes" id="UP000422569"/>
    </source>
</evidence>
<keyword evidence="3" id="KW-1185">Reference proteome</keyword>
<feature type="transmembrane region" description="Helical" evidence="1">
    <location>
        <begin position="12"/>
        <end position="29"/>
    </location>
</feature>
<sequence>MARKTLRRELTLAFVLKVVAIFLLYFSFFGPSHRLHVTPADMAAALTRSPPSR</sequence>
<dbReference type="KEGG" id="mpar:F7D14_06555"/>
<evidence type="ECO:0000313" key="2">
    <source>
        <dbReference type="EMBL" id="QGM97170.1"/>
    </source>
</evidence>